<evidence type="ECO:0000256" key="2">
    <source>
        <dbReference type="SAM" id="Coils"/>
    </source>
</evidence>
<evidence type="ECO:0000256" key="3">
    <source>
        <dbReference type="SAM" id="MobiDB-lite"/>
    </source>
</evidence>
<dbReference type="AlphaFoldDB" id="A0A261R1Y2"/>
<organism evidence="5 6">
    <name type="scientific">Bordetella genomosp. 7</name>
    <dbReference type="NCBI Taxonomy" id="1416805"/>
    <lineage>
        <taxon>Bacteria</taxon>
        <taxon>Pseudomonadati</taxon>
        <taxon>Pseudomonadota</taxon>
        <taxon>Betaproteobacteria</taxon>
        <taxon>Burkholderiales</taxon>
        <taxon>Alcaligenaceae</taxon>
        <taxon>Bordetella</taxon>
    </lineage>
</organism>
<proteinExistence type="inferred from homology"/>
<gene>
    <name evidence="5" type="ORF">CAL19_14510</name>
</gene>
<keyword evidence="6" id="KW-1185">Reference proteome</keyword>
<dbReference type="SUPFAM" id="SSF55781">
    <property type="entry name" value="GAF domain-like"/>
    <property type="match status" value="1"/>
</dbReference>
<evidence type="ECO:0000256" key="1">
    <source>
        <dbReference type="ARBA" id="ARBA00006754"/>
    </source>
</evidence>
<evidence type="ECO:0000313" key="5">
    <source>
        <dbReference type="EMBL" id="OZI18343.1"/>
    </source>
</evidence>
<feature type="domain" description="GAF" evidence="4">
    <location>
        <begin position="116"/>
        <end position="267"/>
    </location>
</feature>
<dbReference type="InterPro" id="IPR041522">
    <property type="entry name" value="CdaR_GGDEF"/>
</dbReference>
<accession>A0A261R1Y2</accession>
<dbReference type="InterPro" id="IPR051448">
    <property type="entry name" value="CdaR-like_regulators"/>
</dbReference>
<name>A0A261R1Y2_9BORD</name>
<feature type="coiled-coil region" evidence="2">
    <location>
        <begin position="263"/>
        <end position="297"/>
    </location>
</feature>
<dbReference type="EMBL" id="NEVK01000006">
    <property type="protein sequence ID" value="OZI18343.1"/>
    <property type="molecule type" value="Genomic_DNA"/>
</dbReference>
<dbReference type="InterPro" id="IPR042070">
    <property type="entry name" value="PucR_C-HTH_sf"/>
</dbReference>
<keyword evidence="2" id="KW-0175">Coiled coil</keyword>
<dbReference type="Pfam" id="PF17853">
    <property type="entry name" value="GGDEF_2"/>
    <property type="match status" value="1"/>
</dbReference>
<dbReference type="Proteomes" id="UP000216947">
    <property type="component" value="Unassembled WGS sequence"/>
</dbReference>
<dbReference type="InterPro" id="IPR025736">
    <property type="entry name" value="PucR_C-HTH_dom"/>
</dbReference>
<protein>
    <submittedName>
        <fullName evidence="5">CdaR family transcriptional regulator</fullName>
    </submittedName>
</protein>
<evidence type="ECO:0000259" key="4">
    <source>
        <dbReference type="SMART" id="SM00065"/>
    </source>
</evidence>
<dbReference type="InterPro" id="IPR003018">
    <property type="entry name" value="GAF"/>
</dbReference>
<reference evidence="6" key="1">
    <citation type="submission" date="2017-05" db="EMBL/GenBank/DDBJ databases">
        <title>Complete and WGS of Bordetella genogroups.</title>
        <authorList>
            <person name="Spilker T."/>
            <person name="Lipuma J."/>
        </authorList>
    </citation>
    <scope>NUCLEOTIDE SEQUENCE [LARGE SCALE GENOMIC DNA]</scope>
    <source>
        <strain evidence="6">AU18089</strain>
    </source>
</reference>
<dbReference type="PANTHER" id="PTHR33744:SF1">
    <property type="entry name" value="DNA-BINDING TRANSCRIPTIONAL ACTIVATOR ADER"/>
    <property type="match status" value="1"/>
</dbReference>
<dbReference type="Gene3D" id="1.10.10.2840">
    <property type="entry name" value="PucR C-terminal helix-turn-helix domain"/>
    <property type="match status" value="1"/>
</dbReference>
<comment type="caution">
    <text evidence="5">The sequence shown here is derived from an EMBL/GenBank/DDBJ whole genome shotgun (WGS) entry which is preliminary data.</text>
</comment>
<dbReference type="Pfam" id="PF01590">
    <property type="entry name" value="GAF"/>
    <property type="match status" value="1"/>
</dbReference>
<dbReference type="Gene3D" id="3.30.450.40">
    <property type="match status" value="1"/>
</dbReference>
<evidence type="ECO:0000313" key="6">
    <source>
        <dbReference type="Proteomes" id="UP000216947"/>
    </source>
</evidence>
<dbReference type="InterPro" id="IPR029016">
    <property type="entry name" value="GAF-like_dom_sf"/>
</dbReference>
<feature type="compositionally biased region" description="Low complexity" evidence="3">
    <location>
        <begin position="19"/>
        <end position="33"/>
    </location>
</feature>
<dbReference type="SMART" id="SM00065">
    <property type="entry name" value="GAF"/>
    <property type="match status" value="1"/>
</dbReference>
<feature type="region of interest" description="Disordered" evidence="3">
    <location>
        <begin position="1"/>
        <end position="33"/>
    </location>
</feature>
<sequence>MRARRSRQRFLDLPMPKTSSARGARAGSASGAPAPGLHAVAAELVALLHRDAPADEFTARLTLLDALPDELPHKTGLVELGRMALAVRGRLEQHEQRERGMMAVIKSAQDLASRLDVPELLKAIVTRARDLLRAHLCWLTIYDAQEREFKVVVSEGAIGERTGRMTAQRERGVAGIVMTTRLPFSTADYLHDNRFIHDAELDDIFRNEGVSALVGAPLIWEDNVIGLLFVADRYHRTHTALNISILCTLATHAAVAINNAKAFADAQSALDKADRARAELEQHARDVQSAVEAHERLTLLLAKGASLGELCHAIAQLLQADILVLDEGHHVLARAQAPGCAGEAAMAYEPYGPHSAALTQALNESRRAGRSTPAYESQGEYCRAIAVMGGGGMLGSVLLFRREPLRDISIRTFERSSSVVGIVLLSQERQEASKSRDVSALLQSILSPRQGEPALTRDRAERHGLDVDGPMVLMLVEAAENDPAYVARRVRAAYAWPGLVLDAVDGVVAFVCGADHAAHLRDSFNAFARRELGSAYRGVISRPLHSTAEMPSLYTSLRRALSVVGRLGMNGRIAGQNEMALYSVLFETQDSASVGVFLEASIGALLEYDRRRGTELASTLLAYFDHNQNATVTAARLGIHVNTMRQRLASAEDLIGNVADTGRALEIHMALRLWSLGVGGQSPPNAARRPT</sequence>
<dbReference type="PANTHER" id="PTHR33744">
    <property type="entry name" value="CARBOHYDRATE DIACID REGULATOR"/>
    <property type="match status" value="1"/>
</dbReference>
<comment type="similarity">
    <text evidence="1">Belongs to the CdaR family.</text>
</comment>
<dbReference type="Pfam" id="PF13556">
    <property type="entry name" value="HTH_30"/>
    <property type="match status" value="1"/>
</dbReference>